<accession>A0A1Q5SNS1</accession>
<dbReference type="Gene3D" id="6.10.110.10">
    <property type="match status" value="1"/>
</dbReference>
<evidence type="ECO:0000313" key="7">
    <source>
        <dbReference type="EMBL" id="OKO89648.1"/>
    </source>
</evidence>
<reference evidence="7 8" key="1">
    <citation type="submission" date="2016-10" db="EMBL/GenBank/DDBJ databases">
        <title>Genome sequence of the ascomycete fungus Penicillium subrubescens.</title>
        <authorList>
            <person name="De Vries R.P."/>
            <person name="Peng M."/>
            <person name="Dilokpimol A."/>
            <person name="Hilden K."/>
            <person name="Makela M.R."/>
            <person name="Grigoriev I."/>
            <person name="Riley R."/>
            <person name="Granchi Z."/>
        </authorList>
    </citation>
    <scope>NUCLEOTIDE SEQUENCE [LARGE SCALE GENOMIC DNA]</scope>
    <source>
        <strain evidence="7 8">CBS 132785</strain>
    </source>
</reference>
<protein>
    <recommendedName>
        <fullName evidence="9">Interferon alpha-inducible protein 27, mitochondrial</fullName>
    </recommendedName>
</protein>
<evidence type="ECO:0000256" key="5">
    <source>
        <dbReference type="ARBA" id="ARBA00023136"/>
    </source>
</evidence>
<dbReference type="InterPro" id="IPR038213">
    <property type="entry name" value="IFI6/IFI27-like_sf"/>
</dbReference>
<evidence type="ECO:0000256" key="6">
    <source>
        <dbReference type="SAM" id="Phobius"/>
    </source>
</evidence>
<comment type="subcellular location">
    <subcellularLocation>
        <location evidence="1">Membrane</location>
        <topology evidence="1">Multi-pass membrane protein</topology>
    </subcellularLocation>
</comment>
<dbReference type="EMBL" id="MNBE01000773">
    <property type="protein sequence ID" value="OKO89648.1"/>
    <property type="molecule type" value="Genomic_DNA"/>
</dbReference>
<sequence>MLMTYGKTALAVSANLTPASWGAHNPLLATCAVVCSTGVVIIAAPGLTIVPVLPGMRFTAGGIKAGSAAAAAHSSIGNIAAGSAMAVGQSAGAGGAGIAIVNGVAQLGGAAMGLGSPGLAWLKRKPI</sequence>
<dbReference type="Proteomes" id="UP000186955">
    <property type="component" value="Unassembled WGS sequence"/>
</dbReference>
<evidence type="ECO:0008006" key="9">
    <source>
        <dbReference type="Google" id="ProtNLM"/>
    </source>
</evidence>
<organism evidence="7 8">
    <name type="scientific">Penicillium subrubescens</name>
    <dbReference type="NCBI Taxonomy" id="1316194"/>
    <lineage>
        <taxon>Eukaryota</taxon>
        <taxon>Fungi</taxon>
        <taxon>Dikarya</taxon>
        <taxon>Ascomycota</taxon>
        <taxon>Pezizomycotina</taxon>
        <taxon>Eurotiomycetes</taxon>
        <taxon>Eurotiomycetidae</taxon>
        <taxon>Eurotiales</taxon>
        <taxon>Aspergillaceae</taxon>
        <taxon>Penicillium</taxon>
    </lineage>
</organism>
<feature type="transmembrane region" description="Helical" evidence="6">
    <location>
        <begin position="27"/>
        <end position="50"/>
    </location>
</feature>
<name>A0A1Q5SNS1_9EURO</name>
<evidence type="ECO:0000256" key="1">
    <source>
        <dbReference type="ARBA" id="ARBA00004141"/>
    </source>
</evidence>
<comment type="similarity">
    <text evidence="2">Belongs to the IFI6/IFI27 family.</text>
</comment>
<keyword evidence="3 6" id="KW-0812">Transmembrane</keyword>
<evidence type="ECO:0000256" key="2">
    <source>
        <dbReference type="ARBA" id="ARBA00007262"/>
    </source>
</evidence>
<proteinExistence type="inferred from homology"/>
<keyword evidence="5 6" id="KW-0472">Membrane</keyword>
<dbReference type="Pfam" id="PF06140">
    <property type="entry name" value="Ifi-6-16"/>
    <property type="match status" value="1"/>
</dbReference>
<dbReference type="AlphaFoldDB" id="A0A1Q5SNS1"/>
<evidence type="ECO:0000256" key="4">
    <source>
        <dbReference type="ARBA" id="ARBA00022989"/>
    </source>
</evidence>
<evidence type="ECO:0000256" key="3">
    <source>
        <dbReference type="ARBA" id="ARBA00022692"/>
    </source>
</evidence>
<gene>
    <name evidence="7" type="ORF">PENSUB_13714</name>
</gene>
<comment type="caution">
    <text evidence="7">The sequence shown here is derived from an EMBL/GenBank/DDBJ whole genome shotgun (WGS) entry which is preliminary data.</text>
</comment>
<keyword evidence="8" id="KW-1185">Reference proteome</keyword>
<keyword evidence="4 6" id="KW-1133">Transmembrane helix</keyword>
<dbReference type="GO" id="GO:0016020">
    <property type="term" value="C:membrane"/>
    <property type="evidence" value="ECO:0007669"/>
    <property type="project" value="UniProtKB-SubCell"/>
</dbReference>
<dbReference type="InterPro" id="IPR009311">
    <property type="entry name" value="IFI6/IFI27-like"/>
</dbReference>
<evidence type="ECO:0000313" key="8">
    <source>
        <dbReference type="Proteomes" id="UP000186955"/>
    </source>
</evidence>
<dbReference type="OrthoDB" id="440424at2759"/>